<dbReference type="Proteomes" id="UP001516400">
    <property type="component" value="Unassembled WGS sequence"/>
</dbReference>
<proteinExistence type="inferred from homology"/>
<dbReference type="Gene3D" id="3.30.70.1660">
    <property type="match status" value="1"/>
</dbReference>
<keyword evidence="2" id="KW-0488">Methylation</keyword>
<dbReference type="AlphaFoldDB" id="A0ABD2NTU9"/>
<evidence type="ECO:0000259" key="4">
    <source>
        <dbReference type="PROSITE" id="PS00745"/>
    </source>
</evidence>
<dbReference type="FunFam" id="3.30.160.20:FF:000004">
    <property type="entry name" value="Peptide chain release factor 1"/>
    <property type="match status" value="1"/>
</dbReference>
<keyword evidence="3" id="KW-0648">Protein biosynthesis</keyword>
<dbReference type="Pfam" id="PF00472">
    <property type="entry name" value="RF-1"/>
    <property type="match status" value="1"/>
</dbReference>
<accession>A0ABD2NTU9</accession>
<dbReference type="PANTHER" id="PTHR43804">
    <property type="entry name" value="LD18447P"/>
    <property type="match status" value="1"/>
</dbReference>
<comment type="similarity">
    <text evidence="1">Belongs to the prokaryotic/mitochondrial release factor family.</text>
</comment>
<protein>
    <recommendedName>
        <fullName evidence="4">Prokaryotic-type class I peptide chain release factors domain-containing protein</fullName>
    </recommendedName>
</protein>
<evidence type="ECO:0000256" key="2">
    <source>
        <dbReference type="ARBA" id="ARBA00022481"/>
    </source>
</evidence>
<name>A0ABD2NTU9_9CUCU</name>
<evidence type="ECO:0000313" key="6">
    <source>
        <dbReference type="Proteomes" id="UP001516400"/>
    </source>
</evidence>
<gene>
    <name evidence="5" type="ORF">HHI36_004807</name>
</gene>
<dbReference type="PROSITE" id="PS00745">
    <property type="entry name" value="RF_PROK_I"/>
    <property type="match status" value="1"/>
</dbReference>
<dbReference type="InterPro" id="IPR050057">
    <property type="entry name" value="Prokaryotic/Mito_RF"/>
</dbReference>
<dbReference type="InterPro" id="IPR000352">
    <property type="entry name" value="Pep_chain_release_fac_I"/>
</dbReference>
<feature type="domain" description="Prokaryotic-type class I peptide chain release factors" evidence="4">
    <location>
        <begin position="273"/>
        <end position="289"/>
    </location>
</feature>
<evidence type="ECO:0000256" key="1">
    <source>
        <dbReference type="ARBA" id="ARBA00010835"/>
    </source>
</evidence>
<dbReference type="Gene3D" id="3.30.160.20">
    <property type="match status" value="1"/>
</dbReference>
<reference evidence="5 6" key="1">
    <citation type="journal article" date="2021" name="BMC Biol.">
        <title>Horizontally acquired antibacterial genes associated with adaptive radiation of ladybird beetles.</title>
        <authorList>
            <person name="Li H.S."/>
            <person name="Tang X.F."/>
            <person name="Huang Y.H."/>
            <person name="Xu Z.Y."/>
            <person name="Chen M.L."/>
            <person name="Du X.Y."/>
            <person name="Qiu B.Y."/>
            <person name="Chen P.T."/>
            <person name="Zhang W."/>
            <person name="Slipinski A."/>
            <person name="Escalona H.E."/>
            <person name="Waterhouse R.M."/>
            <person name="Zwick A."/>
            <person name="Pang H."/>
        </authorList>
    </citation>
    <scope>NUCLEOTIDE SEQUENCE [LARGE SCALE GENOMIC DNA]</scope>
    <source>
        <strain evidence="5">SYSU2018</strain>
    </source>
</reference>
<keyword evidence="6" id="KW-1185">Reference proteome</keyword>
<dbReference type="EMBL" id="JABFTP020000144">
    <property type="protein sequence ID" value="KAL3281600.1"/>
    <property type="molecule type" value="Genomic_DNA"/>
</dbReference>
<dbReference type="InterPro" id="IPR045853">
    <property type="entry name" value="Pep_chain_release_fac_I_sf"/>
</dbReference>
<comment type="caution">
    <text evidence="5">The sequence shown here is derived from an EMBL/GenBank/DDBJ whole genome shotgun (WGS) entry which is preliminary data.</text>
</comment>
<dbReference type="GO" id="GO:0006412">
    <property type="term" value="P:translation"/>
    <property type="evidence" value="ECO:0007669"/>
    <property type="project" value="UniProtKB-KW"/>
</dbReference>
<dbReference type="GO" id="GO:0005737">
    <property type="term" value="C:cytoplasm"/>
    <property type="evidence" value="ECO:0007669"/>
    <property type="project" value="UniProtKB-ARBA"/>
</dbReference>
<sequence length="410" mass="46632">MKISICFNTKIYRNIFSRSVSSSNTLFCNVLIRSQRPQITRNVNYELAEIKVNDVTLNLNNYIKKIEEEHNKLNGNKNYENTSRIPEVETVMSLLNQRKEIIENLVAVKELENEPDMNLQQLAKVDIENYKIALEEVDQELISALMPIADEDECNAIVLEVNAGVGGQEAMLFARELFDMYFNFAGYKGYQVELADLAKTDIGGLRHGTLLISGDSVFRMFKYEAGVHRVQRIPSTEKSGRMHTSTVSVLALPQPTDIQINIHSKDLKIETKRASGAGGQHVNTTDSAVRITHIPSGVSVECQVDRSQIKNKRIAMTKLRTLLYKRELDSKVAEIDATRKNQVRSNFRNEKIRTYNFSQDRITDHRIRGSIHNLKGFLEGSASLEHLITNLDKNDRLAKLLEIINKVNHC</sequence>
<dbReference type="SUPFAM" id="SSF75620">
    <property type="entry name" value="Release factor"/>
    <property type="match status" value="1"/>
</dbReference>
<dbReference type="Pfam" id="PF03462">
    <property type="entry name" value="PCRF"/>
    <property type="match status" value="1"/>
</dbReference>
<evidence type="ECO:0000313" key="5">
    <source>
        <dbReference type="EMBL" id="KAL3281600.1"/>
    </source>
</evidence>
<dbReference type="InterPro" id="IPR005139">
    <property type="entry name" value="PCRF"/>
</dbReference>
<evidence type="ECO:0000256" key="3">
    <source>
        <dbReference type="ARBA" id="ARBA00022917"/>
    </source>
</evidence>
<dbReference type="SMART" id="SM00937">
    <property type="entry name" value="PCRF"/>
    <property type="match status" value="1"/>
</dbReference>
<organism evidence="5 6">
    <name type="scientific">Cryptolaemus montrouzieri</name>
    <dbReference type="NCBI Taxonomy" id="559131"/>
    <lineage>
        <taxon>Eukaryota</taxon>
        <taxon>Metazoa</taxon>
        <taxon>Ecdysozoa</taxon>
        <taxon>Arthropoda</taxon>
        <taxon>Hexapoda</taxon>
        <taxon>Insecta</taxon>
        <taxon>Pterygota</taxon>
        <taxon>Neoptera</taxon>
        <taxon>Endopterygota</taxon>
        <taxon>Coleoptera</taxon>
        <taxon>Polyphaga</taxon>
        <taxon>Cucujiformia</taxon>
        <taxon>Coccinelloidea</taxon>
        <taxon>Coccinellidae</taxon>
        <taxon>Scymninae</taxon>
        <taxon>Scymnini</taxon>
        <taxon>Cryptolaemus</taxon>
    </lineage>
</organism>
<dbReference type="PANTHER" id="PTHR43804:SF7">
    <property type="entry name" value="LD18447P"/>
    <property type="match status" value="1"/>
</dbReference>